<evidence type="ECO:0000313" key="12">
    <source>
        <dbReference type="Ensembl" id="ENSCSAVP00000008807.1"/>
    </source>
</evidence>
<dbReference type="PRINTS" id="PR00669">
    <property type="entry name" value="INHIBINA"/>
</dbReference>
<dbReference type="InterPro" id="IPR001839">
    <property type="entry name" value="TGF-b_C"/>
</dbReference>
<sequence>MNLKGIAITLVLLLHTATAKPRYRKQKRATALVNIRRFFEPFAQQETEKNVQGEMVKKELKTAMASLSRNVKDEAMDELLHMFGLQAPNTAASVQQIKKPPKYMVDLYNAVADQDGVTRAPDLLDADTVRSIPNIDTRCPERCLFDLRPVDGQEVVLDAELHIYFDTPHTESARSSTSYLVKIYQVYSRGERPMQKTLVAGRRLAARLLGWQIFPLLTSVETWNSRKEDNLGILVQFVSDNGKIVAQKTSIRGKSPILVLFTNDSRNTIHKSKKTKTLQVLHKAKMAAVVEKETHVTATATKLAASRHRRSLKSHAGETTRSRKHNHKNRKQHNSKPKSENHSINFGNSKIIGLSELPENITAATGKEHSSQDTDIGYKLTESLQNEQYNGEIWEDYDFDYASDGRTKPDPTFNQHSRHPVSSSSARFPSFSTLSTEASASRSCRRYPLYVDFEEMGWSGWIIHPQGYNAYHCRGKCSFPISQNLKPSNHATVQSIMHTLGLGGQPVDMPCCTPDKLYDINLLYFDHNDYVVLRRYKDMVAASCACR</sequence>
<dbReference type="SMART" id="SM00204">
    <property type="entry name" value="TGFB"/>
    <property type="match status" value="1"/>
</dbReference>
<dbReference type="AlphaFoldDB" id="H2YTZ7"/>
<evidence type="ECO:0000256" key="8">
    <source>
        <dbReference type="RuleBase" id="RU000354"/>
    </source>
</evidence>
<evidence type="ECO:0000256" key="4">
    <source>
        <dbReference type="ARBA" id="ARBA00022729"/>
    </source>
</evidence>
<dbReference type="GO" id="GO:0005615">
    <property type="term" value="C:extracellular space"/>
    <property type="evidence" value="ECO:0007669"/>
    <property type="project" value="TreeGrafter"/>
</dbReference>
<evidence type="ECO:0000256" key="10">
    <source>
        <dbReference type="SAM" id="SignalP"/>
    </source>
</evidence>
<feature type="chain" id="PRO_5003578858" description="TGF-beta family profile domain-containing protein" evidence="10">
    <location>
        <begin position="20"/>
        <end position="547"/>
    </location>
</feature>
<reference evidence="12" key="3">
    <citation type="submission" date="2025-09" db="UniProtKB">
        <authorList>
            <consortium name="Ensembl"/>
        </authorList>
    </citation>
    <scope>IDENTIFICATION</scope>
</reference>
<dbReference type="Proteomes" id="UP000007875">
    <property type="component" value="Unassembled WGS sequence"/>
</dbReference>
<reference evidence="12" key="2">
    <citation type="submission" date="2025-08" db="UniProtKB">
        <authorList>
            <consortium name="Ensembl"/>
        </authorList>
    </citation>
    <scope>IDENTIFICATION</scope>
</reference>
<dbReference type="STRING" id="51511.ENSCSAVP00000008807"/>
<dbReference type="Pfam" id="PF00688">
    <property type="entry name" value="TGFb_propeptide"/>
    <property type="match status" value="1"/>
</dbReference>
<dbReference type="GO" id="GO:0008083">
    <property type="term" value="F:growth factor activity"/>
    <property type="evidence" value="ECO:0007669"/>
    <property type="project" value="UniProtKB-KW"/>
</dbReference>
<protein>
    <recommendedName>
        <fullName evidence="11">TGF-beta family profile domain-containing protein</fullName>
    </recommendedName>
</protein>
<dbReference type="InterPro" id="IPR001111">
    <property type="entry name" value="TGF-b_propeptide"/>
</dbReference>
<keyword evidence="3" id="KW-0964">Secreted</keyword>
<evidence type="ECO:0000256" key="7">
    <source>
        <dbReference type="ARBA" id="ARBA00023180"/>
    </source>
</evidence>
<evidence type="ECO:0000256" key="2">
    <source>
        <dbReference type="ARBA" id="ARBA00006656"/>
    </source>
</evidence>
<dbReference type="HOGENOM" id="CLU_020515_4_2_1"/>
<feature type="signal peptide" evidence="10">
    <location>
        <begin position="1"/>
        <end position="19"/>
    </location>
</feature>
<dbReference type="Gene3D" id="2.60.120.970">
    <property type="match status" value="1"/>
</dbReference>
<evidence type="ECO:0000256" key="1">
    <source>
        <dbReference type="ARBA" id="ARBA00004613"/>
    </source>
</evidence>
<evidence type="ECO:0000256" key="6">
    <source>
        <dbReference type="ARBA" id="ARBA00023157"/>
    </source>
</evidence>
<dbReference type="FunFam" id="2.10.90.10:FF:000001">
    <property type="entry name" value="Bone morphogenetic protein 4"/>
    <property type="match status" value="1"/>
</dbReference>
<evidence type="ECO:0000256" key="9">
    <source>
        <dbReference type="SAM" id="MobiDB-lite"/>
    </source>
</evidence>
<dbReference type="PROSITE" id="PS51362">
    <property type="entry name" value="TGF_BETA_2"/>
    <property type="match status" value="1"/>
</dbReference>
<keyword evidence="5 8" id="KW-0339">Growth factor</keyword>
<evidence type="ECO:0000313" key="13">
    <source>
        <dbReference type="Proteomes" id="UP000007875"/>
    </source>
</evidence>
<dbReference type="PANTHER" id="PTHR11848:SF308">
    <property type="entry name" value="BMP-LIKE PROTEIN UNC-129"/>
    <property type="match status" value="1"/>
</dbReference>
<keyword evidence="7" id="KW-0325">Glycoprotein</keyword>
<comment type="subcellular location">
    <subcellularLocation>
        <location evidence="1">Secreted</location>
    </subcellularLocation>
</comment>
<dbReference type="Pfam" id="PF00019">
    <property type="entry name" value="TGF_beta"/>
    <property type="match status" value="1"/>
</dbReference>
<evidence type="ECO:0000256" key="3">
    <source>
        <dbReference type="ARBA" id="ARBA00022525"/>
    </source>
</evidence>
<keyword evidence="13" id="KW-1185">Reference proteome</keyword>
<dbReference type="InParanoid" id="H2YTZ7"/>
<accession>H2YTZ7</accession>
<dbReference type="eggNOG" id="KOG3900">
    <property type="taxonomic scope" value="Eukaryota"/>
</dbReference>
<feature type="region of interest" description="Disordered" evidence="9">
    <location>
        <begin position="405"/>
        <end position="429"/>
    </location>
</feature>
<keyword evidence="4 10" id="KW-0732">Signal</keyword>
<dbReference type="GO" id="GO:0005125">
    <property type="term" value="F:cytokine activity"/>
    <property type="evidence" value="ECO:0007669"/>
    <property type="project" value="TreeGrafter"/>
</dbReference>
<evidence type="ECO:0000259" key="11">
    <source>
        <dbReference type="PROSITE" id="PS51362"/>
    </source>
</evidence>
<dbReference type="InterPro" id="IPR029034">
    <property type="entry name" value="Cystine-knot_cytokine"/>
</dbReference>
<dbReference type="GeneTree" id="ENSGT00940000165321"/>
<dbReference type="CDD" id="cd13765">
    <property type="entry name" value="TGF_beta_ADMP"/>
    <property type="match status" value="1"/>
</dbReference>
<evidence type="ECO:0000256" key="5">
    <source>
        <dbReference type="ARBA" id="ARBA00023030"/>
    </source>
</evidence>
<dbReference type="PANTHER" id="PTHR11848">
    <property type="entry name" value="TGF-BETA FAMILY"/>
    <property type="match status" value="1"/>
</dbReference>
<comment type="similarity">
    <text evidence="2 8">Belongs to the TGF-beta family.</text>
</comment>
<dbReference type="Gene3D" id="2.10.90.10">
    <property type="entry name" value="Cystine-knot cytokines"/>
    <property type="match status" value="1"/>
</dbReference>
<feature type="compositionally biased region" description="Basic residues" evidence="9">
    <location>
        <begin position="322"/>
        <end position="336"/>
    </location>
</feature>
<proteinExistence type="inferred from homology"/>
<dbReference type="InterPro" id="IPR017948">
    <property type="entry name" value="TGFb_CS"/>
</dbReference>
<organism evidence="12 13">
    <name type="scientific">Ciona savignyi</name>
    <name type="common">Pacific transparent sea squirt</name>
    <dbReference type="NCBI Taxonomy" id="51511"/>
    <lineage>
        <taxon>Eukaryota</taxon>
        <taxon>Metazoa</taxon>
        <taxon>Chordata</taxon>
        <taxon>Tunicata</taxon>
        <taxon>Ascidiacea</taxon>
        <taxon>Phlebobranchia</taxon>
        <taxon>Cionidae</taxon>
        <taxon>Ciona</taxon>
    </lineage>
</organism>
<feature type="domain" description="TGF-beta family profile" evidence="11">
    <location>
        <begin position="418"/>
        <end position="547"/>
    </location>
</feature>
<keyword evidence="6" id="KW-1015">Disulfide bond</keyword>
<feature type="region of interest" description="Disordered" evidence="9">
    <location>
        <begin position="299"/>
        <end position="346"/>
    </location>
</feature>
<dbReference type="OMA" id="NDYHHSK"/>
<dbReference type="PROSITE" id="PS00250">
    <property type="entry name" value="TGF_BETA_1"/>
    <property type="match status" value="1"/>
</dbReference>
<dbReference type="Ensembl" id="ENSCSAVT00000008920.1">
    <property type="protein sequence ID" value="ENSCSAVP00000008807.1"/>
    <property type="gene ID" value="ENSCSAVG00000005222.1"/>
</dbReference>
<reference evidence="13" key="1">
    <citation type="submission" date="2003-08" db="EMBL/GenBank/DDBJ databases">
        <authorList>
            <person name="Birren B."/>
            <person name="Nusbaum C."/>
            <person name="Abebe A."/>
            <person name="Abouelleil A."/>
            <person name="Adekoya E."/>
            <person name="Ait-zahra M."/>
            <person name="Allen N."/>
            <person name="Allen T."/>
            <person name="An P."/>
            <person name="Anderson M."/>
            <person name="Anderson S."/>
            <person name="Arachchi H."/>
            <person name="Armbruster J."/>
            <person name="Bachantsang P."/>
            <person name="Baldwin J."/>
            <person name="Barry A."/>
            <person name="Bayul T."/>
            <person name="Blitshsteyn B."/>
            <person name="Bloom T."/>
            <person name="Blye J."/>
            <person name="Boguslavskiy L."/>
            <person name="Borowsky M."/>
            <person name="Boukhgalter B."/>
            <person name="Brunache A."/>
            <person name="Butler J."/>
            <person name="Calixte N."/>
            <person name="Calvo S."/>
            <person name="Camarata J."/>
            <person name="Campo K."/>
            <person name="Chang J."/>
            <person name="Cheshatsang Y."/>
            <person name="Citroen M."/>
            <person name="Collymore A."/>
            <person name="Considine T."/>
            <person name="Cook A."/>
            <person name="Cooke P."/>
            <person name="Corum B."/>
            <person name="Cuomo C."/>
            <person name="David R."/>
            <person name="Dawoe T."/>
            <person name="Degray S."/>
            <person name="Dodge S."/>
            <person name="Dooley K."/>
            <person name="Dorje P."/>
            <person name="Dorjee K."/>
            <person name="Dorris L."/>
            <person name="Duffey N."/>
            <person name="Dupes A."/>
            <person name="Elkins T."/>
            <person name="Engels R."/>
            <person name="Erickson J."/>
            <person name="Farina A."/>
            <person name="Faro S."/>
            <person name="Ferreira P."/>
            <person name="Fischer H."/>
            <person name="Fitzgerald M."/>
            <person name="Foley K."/>
            <person name="Gage D."/>
            <person name="Galagan J."/>
            <person name="Gearin G."/>
            <person name="Gnerre S."/>
            <person name="Gnirke A."/>
            <person name="Goyette A."/>
            <person name="Graham J."/>
            <person name="Grandbois E."/>
            <person name="Gyaltsen K."/>
            <person name="Hafez N."/>
            <person name="Hagopian D."/>
            <person name="Hagos B."/>
            <person name="Hall J."/>
            <person name="Hatcher B."/>
            <person name="Heller A."/>
            <person name="Higgins H."/>
            <person name="Honan T."/>
            <person name="Horn A."/>
            <person name="Houde N."/>
            <person name="Hughes L."/>
            <person name="Hulme W."/>
            <person name="Husby E."/>
            <person name="Iliev I."/>
            <person name="Jaffe D."/>
            <person name="Jones C."/>
            <person name="Kamal M."/>
            <person name="Kamat A."/>
            <person name="Kamvysselis M."/>
            <person name="Karlsson E."/>
            <person name="Kells C."/>
            <person name="Kieu A."/>
            <person name="Kisner P."/>
            <person name="Kodira C."/>
            <person name="Kulbokas E."/>
            <person name="Labutti K."/>
            <person name="Lama D."/>
            <person name="Landers T."/>
            <person name="Leger J."/>
            <person name="Levine S."/>
            <person name="Lewis D."/>
            <person name="Lewis T."/>
            <person name="Lindblad-toh K."/>
            <person name="Liu X."/>
            <person name="Lokyitsang T."/>
            <person name="Lokyitsang Y."/>
            <person name="Lucien O."/>
            <person name="Lui A."/>
            <person name="Ma L.J."/>
            <person name="Mabbitt R."/>
            <person name="Macdonald J."/>
            <person name="Maclean C."/>
            <person name="Major J."/>
            <person name="Manning J."/>
            <person name="Marabella R."/>
            <person name="Maru K."/>
            <person name="Matthews C."/>
            <person name="Mauceli E."/>
            <person name="Mccarthy M."/>
            <person name="Mcdonough S."/>
            <person name="Mcghee T."/>
            <person name="Meldrim J."/>
            <person name="Meneus L."/>
            <person name="Mesirov J."/>
            <person name="Mihalev A."/>
            <person name="Mihova T."/>
            <person name="Mikkelsen T."/>
            <person name="Mlenga V."/>
            <person name="Moru K."/>
            <person name="Mozes J."/>
            <person name="Mulrain L."/>
            <person name="Munson G."/>
            <person name="Naylor J."/>
            <person name="Newes C."/>
            <person name="Nguyen C."/>
            <person name="Nguyen N."/>
            <person name="Nguyen T."/>
            <person name="Nicol R."/>
            <person name="Nielsen C."/>
            <person name="Nizzari M."/>
            <person name="Norbu C."/>
            <person name="Norbu N."/>
            <person name="O'donnell P."/>
            <person name="Okoawo O."/>
            <person name="O'leary S."/>
            <person name="Omotosho B."/>
            <person name="O'neill K."/>
            <person name="Osman S."/>
            <person name="Parker S."/>
            <person name="Perrin D."/>
            <person name="Phunkhang P."/>
            <person name="Piqani B."/>
            <person name="Purcell S."/>
            <person name="Rachupka T."/>
            <person name="Ramasamy U."/>
            <person name="Rameau R."/>
            <person name="Ray V."/>
            <person name="Raymond C."/>
            <person name="Retta R."/>
            <person name="Richardson S."/>
            <person name="Rise C."/>
            <person name="Rodriguez J."/>
            <person name="Rogers J."/>
            <person name="Rogov P."/>
            <person name="Rutman M."/>
            <person name="Schupbach R."/>
            <person name="Seaman C."/>
            <person name="Settipalli S."/>
            <person name="Sharpe T."/>
            <person name="Sheridan J."/>
            <person name="Sherpa N."/>
            <person name="Shi J."/>
            <person name="Smirnov S."/>
            <person name="Smith C."/>
            <person name="Sougnez C."/>
            <person name="Spencer B."/>
            <person name="Stalker J."/>
            <person name="Stange-thomann N."/>
            <person name="Stavropoulos S."/>
            <person name="Stetson K."/>
            <person name="Stone C."/>
            <person name="Stone S."/>
            <person name="Stubbs M."/>
            <person name="Talamas J."/>
            <person name="Tchuinga P."/>
            <person name="Tenzing P."/>
            <person name="Tesfaye S."/>
            <person name="Theodore J."/>
            <person name="Thoulutsang Y."/>
            <person name="Topham K."/>
            <person name="Towey S."/>
            <person name="Tsamla T."/>
            <person name="Tsomo N."/>
            <person name="Vallee D."/>
            <person name="Vassiliev H."/>
            <person name="Venkataraman V."/>
            <person name="Vinson J."/>
            <person name="Vo A."/>
            <person name="Wade C."/>
            <person name="Wang S."/>
            <person name="Wangchuk T."/>
            <person name="Wangdi T."/>
            <person name="Whittaker C."/>
            <person name="Wilkinson J."/>
            <person name="Wu Y."/>
            <person name="Wyman D."/>
            <person name="Yadav S."/>
            <person name="Yang S."/>
            <person name="Yang X."/>
            <person name="Yeager S."/>
            <person name="Yee E."/>
            <person name="Young G."/>
            <person name="Zainoun J."/>
            <person name="Zembeck L."/>
            <person name="Zimmer A."/>
            <person name="Zody M."/>
            <person name="Lander E."/>
        </authorList>
    </citation>
    <scope>NUCLEOTIDE SEQUENCE [LARGE SCALE GENOMIC DNA]</scope>
</reference>
<dbReference type="SUPFAM" id="SSF57501">
    <property type="entry name" value="Cystine-knot cytokines"/>
    <property type="match status" value="1"/>
</dbReference>
<dbReference type="InterPro" id="IPR015615">
    <property type="entry name" value="TGF-beta-rel"/>
</dbReference>
<name>H2YTZ7_CIOSA</name>